<dbReference type="Pfam" id="PF00589">
    <property type="entry name" value="Phage_integrase"/>
    <property type="match status" value="1"/>
</dbReference>
<dbReference type="Proteomes" id="UP000547510">
    <property type="component" value="Unassembled WGS sequence"/>
</dbReference>
<accession>A0A841CQ07</accession>
<evidence type="ECO:0000313" key="5">
    <source>
        <dbReference type="EMBL" id="MBB5958993.1"/>
    </source>
</evidence>
<dbReference type="PANTHER" id="PTHR30349:SF91">
    <property type="entry name" value="INTA PROTEIN"/>
    <property type="match status" value="1"/>
</dbReference>
<dbReference type="Gene3D" id="1.10.150.130">
    <property type="match status" value="1"/>
</dbReference>
<dbReference type="CDD" id="cd01189">
    <property type="entry name" value="INT_ICEBs1_C_like"/>
    <property type="match status" value="1"/>
</dbReference>
<proteinExistence type="predicted"/>
<evidence type="ECO:0000256" key="3">
    <source>
        <dbReference type="ARBA" id="ARBA00023172"/>
    </source>
</evidence>
<evidence type="ECO:0000256" key="2">
    <source>
        <dbReference type="ARBA" id="ARBA00023125"/>
    </source>
</evidence>
<evidence type="ECO:0000259" key="4">
    <source>
        <dbReference type="PROSITE" id="PS51898"/>
    </source>
</evidence>
<dbReference type="GO" id="GO:0015074">
    <property type="term" value="P:DNA integration"/>
    <property type="evidence" value="ECO:0007669"/>
    <property type="project" value="UniProtKB-KW"/>
</dbReference>
<keyword evidence="6" id="KW-1185">Reference proteome</keyword>
<evidence type="ECO:0000256" key="1">
    <source>
        <dbReference type="ARBA" id="ARBA00022908"/>
    </source>
</evidence>
<dbReference type="PANTHER" id="PTHR30349">
    <property type="entry name" value="PHAGE INTEGRASE-RELATED"/>
    <property type="match status" value="1"/>
</dbReference>
<sequence length="410" mass="45945">MAGKARENGEGSIFPYRNGYGAYAWVTTPAGERKRKYVYGKDREVVHAKWIKLLGEAEAGPVVTSKPKVGSFLLRWLEEVVKPNLAPLTYATNETFVRLYIIPALGDLTFAKLTIDKAQKWMNKLATTCQCCAQGKDARRDVKKQRCCAKGNCCGQLLSSRSLSDVRACLRNALSEAMRQELVSRNAASLIKIPKVSKRQRRRKRKRWSAEQAKAFLLSARQDGDPLYAAYVLIVVQALRKGEALGVTVDAVDLEDHELDVNLQLQRVGRQLLHRETKTEASDDTLPLTPLAVAALTERAVRRELDRKNAGEAWQETGLMFTTRFGTPIEPRNFNRSWNARCDKAGVPRITVHDGRRSCGSLLVELDVHPRVIMKILRHAQMQVTMEIYAEVSTDVTRAALRKLSDSLGG</sequence>
<organism evidence="5 6">
    <name type="scientific">Saccharothrix tamanrassetensis</name>
    <dbReference type="NCBI Taxonomy" id="1051531"/>
    <lineage>
        <taxon>Bacteria</taxon>
        <taxon>Bacillati</taxon>
        <taxon>Actinomycetota</taxon>
        <taxon>Actinomycetes</taxon>
        <taxon>Pseudonocardiales</taxon>
        <taxon>Pseudonocardiaceae</taxon>
        <taxon>Saccharothrix</taxon>
    </lineage>
</organism>
<dbReference type="InterPro" id="IPR011010">
    <property type="entry name" value="DNA_brk_join_enz"/>
</dbReference>
<keyword evidence="1" id="KW-0229">DNA integration</keyword>
<dbReference type="InterPro" id="IPR050090">
    <property type="entry name" value="Tyrosine_recombinase_XerCD"/>
</dbReference>
<dbReference type="AlphaFoldDB" id="A0A841CQ07"/>
<dbReference type="RefSeq" id="WP_184695445.1">
    <property type="nucleotide sequence ID" value="NZ_JACHJN010000009.1"/>
</dbReference>
<dbReference type="EMBL" id="JACHJN010000009">
    <property type="protein sequence ID" value="MBB5958993.1"/>
    <property type="molecule type" value="Genomic_DNA"/>
</dbReference>
<dbReference type="InterPro" id="IPR013762">
    <property type="entry name" value="Integrase-like_cat_sf"/>
</dbReference>
<evidence type="ECO:0000313" key="6">
    <source>
        <dbReference type="Proteomes" id="UP000547510"/>
    </source>
</evidence>
<dbReference type="GO" id="GO:0006310">
    <property type="term" value="P:DNA recombination"/>
    <property type="evidence" value="ECO:0007669"/>
    <property type="project" value="UniProtKB-KW"/>
</dbReference>
<gene>
    <name evidence="5" type="ORF">FHS29_005602</name>
</gene>
<keyword evidence="2" id="KW-0238">DNA-binding</keyword>
<protein>
    <submittedName>
        <fullName evidence="5">Integrase</fullName>
    </submittedName>
</protein>
<dbReference type="InterPro" id="IPR010998">
    <property type="entry name" value="Integrase_recombinase_N"/>
</dbReference>
<dbReference type="GO" id="GO:0003677">
    <property type="term" value="F:DNA binding"/>
    <property type="evidence" value="ECO:0007669"/>
    <property type="project" value="UniProtKB-KW"/>
</dbReference>
<dbReference type="InterPro" id="IPR002104">
    <property type="entry name" value="Integrase_catalytic"/>
</dbReference>
<name>A0A841CQ07_9PSEU</name>
<reference evidence="5 6" key="1">
    <citation type="submission" date="2020-08" db="EMBL/GenBank/DDBJ databases">
        <title>Genomic Encyclopedia of Type Strains, Phase III (KMG-III): the genomes of soil and plant-associated and newly described type strains.</title>
        <authorList>
            <person name="Whitman W."/>
        </authorList>
    </citation>
    <scope>NUCLEOTIDE SEQUENCE [LARGE SCALE GENOMIC DNA]</scope>
    <source>
        <strain evidence="5 6">CECT 8640</strain>
    </source>
</reference>
<dbReference type="Pfam" id="PF14659">
    <property type="entry name" value="Phage_int_SAM_3"/>
    <property type="match status" value="1"/>
</dbReference>
<feature type="domain" description="Tyr recombinase" evidence="4">
    <location>
        <begin position="203"/>
        <end position="402"/>
    </location>
</feature>
<dbReference type="PROSITE" id="PS51898">
    <property type="entry name" value="TYR_RECOMBINASE"/>
    <property type="match status" value="1"/>
</dbReference>
<comment type="caution">
    <text evidence="5">The sequence shown here is derived from an EMBL/GenBank/DDBJ whole genome shotgun (WGS) entry which is preliminary data.</text>
</comment>
<dbReference type="SUPFAM" id="SSF56349">
    <property type="entry name" value="DNA breaking-rejoining enzymes"/>
    <property type="match status" value="1"/>
</dbReference>
<keyword evidence="3" id="KW-0233">DNA recombination</keyword>
<dbReference type="InterPro" id="IPR004107">
    <property type="entry name" value="Integrase_SAM-like_N"/>
</dbReference>
<dbReference type="Gene3D" id="1.10.443.10">
    <property type="entry name" value="Intergrase catalytic core"/>
    <property type="match status" value="1"/>
</dbReference>